<evidence type="ECO:0000313" key="2">
    <source>
        <dbReference type="EMBL" id="PKU95372.1"/>
    </source>
</evidence>
<evidence type="ECO:0000313" key="3">
    <source>
        <dbReference type="Proteomes" id="UP000233722"/>
    </source>
</evidence>
<dbReference type="EMBL" id="PCHA01000018">
    <property type="protein sequence ID" value="PKU95372.1"/>
    <property type="molecule type" value="Genomic_DNA"/>
</dbReference>
<name>A0A2N3QTU4_9BIFI</name>
<dbReference type="RefSeq" id="WP_101430839.1">
    <property type="nucleotide sequence ID" value="NZ_PCHA01000018.1"/>
</dbReference>
<gene>
    <name evidence="2" type="ORF">CQR45_1016</name>
</gene>
<evidence type="ECO:0000256" key="1">
    <source>
        <dbReference type="SAM" id="MobiDB-lite"/>
    </source>
</evidence>
<reference evidence="2 3" key="1">
    <citation type="submission" date="2017-10" db="EMBL/GenBank/DDBJ databases">
        <title>Bifidobacterium genomics.</title>
        <authorList>
            <person name="Lugli G.A."/>
            <person name="Milani C."/>
            <person name="Mancabelli L."/>
        </authorList>
    </citation>
    <scope>NUCLEOTIDE SEQUENCE [LARGE SCALE GENOMIC DNA]</scope>
    <source>
        <strain evidence="2 3">1747B</strain>
    </source>
</reference>
<dbReference type="AlphaFoldDB" id="A0A2N3QTU4"/>
<protein>
    <submittedName>
        <fullName evidence="2">Phage protein</fullName>
    </submittedName>
</protein>
<proteinExistence type="predicted"/>
<feature type="region of interest" description="Disordered" evidence="1">
    <location>
        <begin position="1"/>
        <end position="29"/>
    </location>
</feature>
<comment type="caution">
    <text evidence="2">The sequence shown here is derived from an EMBL/GenBank/DDBJ whole genome shotgun (WGS) entry which is preliminary data.</text>
</comment>
<sequence>MLTGEQVIVTTRHEHGYDPGGDPIYEDDPPETVDDVLVDTSTADDIEATRPDGIRIDCTLRFPRSWPYRSLRGARIRMRGNDYRVIGDPQPIYGGITPTRWNLTVQLHDERG</sequence>
<accession>A0A2N3QTU4</accession>
<organism evidence="2 3">
    <name type="scientific">Bifidobacterium pseudolongum subsp. globosum</name>
    <dbReference type="NCBI Taxonomy" id="1690"/>
    <lineage>
        <taxon>Bacteria</taxon>
        <taxon>Bacillati</taxon>
        <taxon>Actinomycetota</taxon>
        <taxon>Actinomycetes</taxon>
        <taxon>Bifidobacteriales</taxon>
        <taxon>Bifidobacteriaceae</taxon>
        <taxon>Bifidobacterium</taxon>
    </lineage>
</organism>
<dbReference type="Proteomes" id="UP000233722">
    <property type="component" value="Unassembled WGS sequence"/>
</dbReference>